<proteinExistence type="predicted"/>
<organism evidence="1 2">
    <name type="scientific">Pseudoduganella buxea</name>
    <dbReference type="NCBI Taxonomy" id="1949069"/>
    <lineage>
        <taxon>Bacteria</taxon>
        <taxon>Pseudomonadati</taxon>
        <taxon>Pseudomonadota</taxon>
        <taxon>Betaproteobacteria</taxon>
        <taxon>Burkholderiales</taxon>
        <taxon>Oxalobacteraceae</taxon>
        <taxon>Telluria group</taxon>
        <taxon>Pseudoduganella</taxon>
    </lineage>
</organism>
<name>A0A6I3T465_9BURK</name>
<evidence type="ECO:0000313" key="2">
    <source>
        <dbReference type="Proteomes" id="UP000430634"/>
    </source>
</evidence>
<gene>
    <name evidence="1" type="ORF">GM672_21335</name>
</gene>
<dbReference type="EMBL" id="WNKZ01000078">
    <property type="protein sequence ID" value="MTV55272.1"/>
    <property type="molecule type" value="Genomic_DNA"/>
</dbReference>
<dbReference type="InterPro" id="IPR012434">
    <property type="entry name" value="DUF1631"/>
</dbReference>
<sequence>MPRARRGIAALCDELGDLDLSLPQLTAVAGANRAAQAAGHAAAPSAERPLLAYLARLKEGGTQPASNVIHLPSIKAQAPRGSLSRADESTIDLLAAVFDTVYGDQAIAGEIRDLIRLLQLPVLKTALHDKAFFFDDDHPARRLLDLLSHLGWEQSQKGRQDPDDPLVRAMRRSVDRIGDDDAQQPATFAQAVTELEASLREEEAATTAALAGPVAAALRQEQRDTAVRAARAVVAARLEVGEGSEVAAVVVAFLQQQWTDVLALAHDIEDDKPGAVANATAAMDELLWSVRPKSGADERRQLIKRLPGLLAALNRWLDVIDWQDAGRLRFFADLAECHASIVRAPLDLAPARRLELSVQATRQAAAQAAAPQPADDAVHAVDALVRGAWLEFDTAGSPRRVKLAWISPLRSLYIFSNGAREEAFSLSADELAQRFRAGAAAVLPTGDLVARALTQAIGTLAVNDDDGASRAA</sequence>
<dbReference type="OrthoDB" id="6188167at2"/>
<dbReference type="RefSeq" id="WP_155472547.1">
    <property type="nucleotide sequence ID" value="NZ_WNKZ01000078.1"/>
</dbReference>
<dbReference type="Proteomes" id="UP000430634">
    <property type="component" value="Unassembled WGS sequence"/>
</dbReference>
<protein>
    <submittedName>
        <fullName evidence="1">DUF1631 family protein</fullName>
    </submittedName>
</protein>
<dbReference type="Pfam" id="PF07793">
    <property type="entry name" value="DUF1631"/>
    <property type="match status" value="1"/>
</dbReference>
<comment type="caution">
    <text evidence="1">The sequence shown here is derived from an EMBL/GenBank/DDBJ whole genome shotgun (WGS) entry which is preliminary data.</text>
</comment>
<accession>A0A6I3T465</accession>
<dbReference type="AlphaFoldDB" id="A0A6I3T465"/>
<reference evidence="1 2" key="1">
    <citation type="submission" date="2019-11" db="EMBL/GenBank/DDBJ databases">
        <title>Type strains purchased from KCTC, JCM and DSMZ.</title>
        <authorList>
            <person name="Lu H."/>
        </authorList>
    </citation>
    <scope>NUCLEOTIDE SEQUENCE [LARGE SCALE GENOMIC DNA]</scope>
    <source>
        <strain evidence="1 2">KCTC 52429</strain>
    </source>
</reference>
<evidence type="ECO:0000313" key="1">
    <source>
        <dbReference type="EMBL" id="MTV55272.1"/>
    </source>
</evidence>